<organism evidence="2 3">
    <name type="scientific">Kluyvera ascorbata</name>
    <dbReference type="NCBI Taxonomy" id="51288"/>
    <lineage>
        <taxon>Bacteria</taxon>
        <taxon>Pseudomonadati</taxon>
        <taxon>Pseudomonadota</taxon>
        <taxon>Gammaproteobacteria</taxon>
        <taxon>Enterobacterales</taxon>
        <taxon>Enterobacteriaceae</taxon>
        <taxon>Kluyvera</taxon>
    </lineage>
</organism>
<evidence type="ECO:0000256" key="1">
    <source>
        <dbReference type="SAM" id="MobiDB-lite"/>
    </source>
</evidence>
<name>A0AB35X3A3_9ENTR</name>
<dbReference type="Proteomes" id="UP001331691">
    <property type="component" value="Unassembled WGS sequence"/>
</dbReference>
<comment type="caution">
    <text evidence="2">The sequence shown here is derived from an EMBL/GenBank/DDBJ whole genome shotgun (WGS) entry which is preliminary data.</text>
</comment>
<feature type="compositionally biased region" description="Basic residues" evidence="1">
    <location>
        <begin position="371"/>
        <end position="386"/>
    </location>
</feature>
<proteinExistence type="predicted"/>
<evidence type="ECO:0000313" key="3">
    <source>
        <dbReference type="Proteomes" id="UP001331691"/>
    </source>
</evidence>
<gene>
    <name evidence="2" type="ORF">V4836_04155</name>
</gene>
<reference evidence="2 3" key="1">
    <citation type="submission" date="2023-10" db="EMBL/GenBank/DDBJ databases">
        <title>Wastewater isolates of ESBL- and carbapenemase-producing Gram-negative bacteria from New Zealand.</title>
        <authorList>
            <person name="Straub C."/>
            <person name="Weaver L."/>
            <person name="Cornelius A."/>
            <person name="Mcgill E."/>
            <person name="Dyet K."/>
            <person name="White L."/>
            <person name="Pattis I."/>
        </authorList>
    </citation>
    <scope>NUCLEOTIDE SEQUENCE [LARGE SCALE GENOMIC DNA]</scope>
    <source>
        <strain evidence="2 3">ESBL09</strain>
    </source>
</reference>
<protein>
    <submittedName>
        <fullName evidence="2">Uncharacterized protein</fullName>
    </submittedName>
</protein>
<accession>A0AB35X3A3</accession>
<dbReference type="RefSeq" id="WP_331387770.1">
    <property type="nucleotide sequence ID" value="NZ_JAZKKV010000001.1"/>
</dbReference>
<feature type="region of interest" description="Disordered" evidence="1">
    <location>
        <begin position="362"/>
        <end position="386"/>
    </location>
</feature>
<keyword evidence="3" id="KW-1185">Reference proteome</keyword>
<sequence>MYVSVKRKGYAENHLAVQKPSDTKLGFAFVDNRDEAITQTKRKPMMLKDTEVNERQGIIGNTAQLRKKNKKKNAAAKHKKAEHPALAVTREYGDGTFAIAHEVDDTGLHLEHYETPRLFWRGDDRTYDKVLKTGFTSKNERDDVNLEGNNVIKWRAGDNQDDIDPDSGVCVAADVRGAAFFPLDKDAKYIYAVGLSSAINTYAIQKDVEKYDTGDGHEQRERYPYDPTEELSEGQSAIWQYKEYVSHRILAQEILACYELVRENFLKKSGEKTLAGMRFKLVPVWTNIRLPKQFSDAINKAGHVAGRYVDFFPEKSTQYLSYYGVIETDLADVQTADDARDAYKDGKITVVDPLAGESVEDVYDRDTAERQRKKYHSKSRKQKKRK</sequence>
<dbReference type="EMBL" id="JAZKKV010000001">
    <property type="protein sequence ID" value="MEE9653364.1"/>
    <property type="molecule type" value="Genomic_DNA"/>
</dbReference>
<dbReference type="AlphaFoldDB" id="A0AB35X3A3"/>
<evidence type="ECO:0000313" key="2">
    <source>
        <dbReference type="EMBL" id="MEE9653364.1"/>
    </source>
</evidence>